<sequence length="27" mass="2836">MVLHKGHSNLTTAVPNLPAVLLNGLLI</sequence>
<accession>A0A0E9PI95</accession>
<name>A0A0E9PI95_ANGAN</name>
<protein>
    <submittedName>
        <fullName evidence="1">Uncharacterized protein</fullName>
    </submittedName>
</protein>
<dbReference type="AlphaFoldDB" id="A0A0E9PI95"/>
<proteinExistence type="predicted"/>
<reference evidence="1" key="2">
    <citation type="journal article" date="2015" name="Fish Shellfish Immunol.">
        <title>Early steps in the European eel (Anguilla anguilla)-Vibrio vulnificus interaction in the gills: Role of the RtxA13 toxin.</title>
        <authorList>
            <person name="Callol A."/>
            <person name="Pajuelo D."/>
            <person name="Ebbesson L."/>
            <person name="Teles M."/>
            <person name="MacKenzie S."/>
            <person name="Amaro C."/>
        </authorList>
    </citation>
    <scope>NUCLEOTIDE SEQUENCE</scope>
</reference>
<organism evidence="1">
    <name type="scientific">Anguilla anguilla</name>
    <name type="common">European freshwater eel</name>
    <name type="synonym">Muraena anguilla</name>
    <dbReference type="NCBI Taxonomy" id="7936"/>
    <lineage>
        <taxon>Eukaryota</taxon>
        <taxon>Metazoa</taxon>
        <taxon>Chordata</taxon>
        <taxon>Craniata</taxon>
        <taxon>Vertebrata</taxon>
        <taxon>Euteleostomi</taxon>
        <taxon>Actinopterygii</taxon>
        <taxon>Neopterygii</taxon>
        <taxon>Teleostei</taxon>
        <taxon>Anguilliformes</taxon>
        <taxon>Anguillidae</taxon>
        <taxon>Anguilla</taxon>
    </lineage>
</organism>
<evidence type="ECO:0000313" key="1">
    <source>
        <dbReference type="EMBL" id="JAH03573.1"/>
    </source>
</evidence>
<dbReference type="EMBL" id="GBXM01105004">
    <property type="protein sequence ID" value="JAH03573.1"/>
    <property type="molecule type" value="Transcribed_RNA"/>
</dbReference>
<reference evidence="1" key="1">
    <citation type="submission" date="2014-11" db="EMBL/GenBank/DDBJ databases">
        <authorList>
            <person name="Amaro Gonzalez C."/>
        </authorList>
    </citation>
    <scope>NUCLEOTIDE SEQUENCE</scope>
</reference>